<evidence type="ECO:0000313" key="5">
    <source>
        <dbReference type="EMBL" id="MCY6959215.1"/>
    </source>
</evidence>
<dbReference type="GO" id="GO:0008745">
    <property type="term" value="F:N-acetylmuramoyl-L-alanine amidase activity"/>
    <property type="evidence" value="ECO:0007669"/>
    <property type="project" value="UniProtKB-EC"/>
</dbReference>
<evidence type="ECO:0000256" key="2">
    <source>
        <dbReference type="ARBA" id="ARBA00022801"/>
    </source>
</evidence>
<evidence type="ECO:0000313" key="6">
    <source>
        <dbReference type="Proteomes" id="UP001144612"/>
    </source>
</evidence>
<protein>
    <submittedName>
        <fullName evidence="5">N-acetylmuramoyl-L-alanine amidase</fullName>
        <ecNumber evidence="5">3.5.1.28</ecNumber>
    </submittedName>
</protein>
<proteinExistence type="predicted"/>
<feature type="signal peptide" evidence="3">
    <location>
        <begin position="1"/>
        <end position="28"/>
    </location>
</feature>
<comment type="caution">
    <text evidence="5">The sequence shown here is derived from an EMBL/GenBank/DDBJ whole genome shotgun (WGS) entry which is preliminary data.</text>
</comment>
<dbReference type="Pfam" id="PF01520">
    <property type="entry name" value="Amidase_3"/>
    <property type="match status" value="2"/>
</dbReference>
<dbReference type="InterPro" id="IPR002508">
    <property type="entry name" value="MurNAc-LAA_cat"/>
</dbReference>
<keyword evidence="1 3" id="KW-0732">Signal</keyword>
<dbReference type="InterPro" id="IPR013783">
    <property type="entry name" value="Ig-like_fold"/>
</dbReference>
<dbReference type="Gene3D" id="3.40.630.40">
    <property type="entry name" value="Zn-dependent exopeptidases"/>
    <property type="match status" value="2"/>
</dbReference>
<feature type="domain" description="MurNAc-LAA" evidence="4">
    <location>
        <begin position="548"/>
        <end position="660"/>
    </location>
</feature>
<dbReference type="Proteomes" id="UP001144612">
    <property type="component" value="Unassembled WGS sequence"/>
</dbReference>
<gene>
    <name evidence="5" type="ORF">OW729_11425</name>
</gene>
<dbReference type="Pfam" id="PF07532">
    <property type="entry name" value="Big_4"/>
    <property type="match status" value="2"/>
</dbReference>
<evidence type="ECO:0000259" key="4">
    <source>
        <dbReference type="SMART" id="SM00646"/>
    </source>
</evidence>
<dbReference type="SMART" id="SM00646">
    <property type="entry name" value="Ami_3"/>
    <property type="match status" value="2"/>
</dbReference>
<dbReference type="PANTHER" id="PTHR30404:SF0">
    <property type="entry name" value="N-ACETYLMURAMOYL-L-ALANINE AMIDASE AMIC"/>
    <property type="match status" value="1"/>
</dbReference>
<dbReference type="CDD" id="cd02696">
    <property type="entry name" value="MurNAc-LAA"/>
    <property type="match status" value="2"/>
</dbReference>
<dbReference type="InterPro" id="IPR050695">
    <property type="entry name" value="N-acetylmuramoyl_amidase_3"/>
</dbReference>
<accession>A0ABT4DA79</accession>
<keyword evidence="2 5" id="KW-0378">Hydrolase</keyword>
<dbReference type="InterPro" id="IPR032812">
    <property type="entry name" value="SbsA_Ig"/>
</dbReference>
<dbReference type="InterPro" id="IPR014755">
    <property type="entry name" value="Cu-Rt/internalin_Ig-like"/>
</dbReference>
<dbReference type="EMBL" id="JAPQFJ010000011">
    <property type="protein sequence ID" value="MCY6959215.1"/>
    <property type="molecule type" value="Genomic_DNA"/>
</dbReference>
<name>A0ABT4DA79_9CLOT</name>
<dbReference type="RefSeq" id="WP_268061638.1">
    <property type="nucleotide sequence ID" value="NZ_JAPQFJ010000011.1"/>
</dbReference>
<dbReference type="PANTHER" id="PTHR30404">
    <property type="entry name" value="N-ACETYLMURAMOYL-L-ALANINE AMIDASE"/>
    <property type="match status" value="1"/>
</dbReference>
<evidence type="ECO:0000256" key="1">
    <source>
        <dbReference type="ARBA" id="ARBA00022729"/>
    </source>
</evidence>
<keyword evidence="6" id="KW-1185">Reference proteome</keyword>
<dbReference type="InterPro" id="IPR011081">
    <property type="entry name" value="Big_4"/>
</dbReference>
<dbReference type="SUPFAM" id="SSF53187">
    <property type="entry name" value="Zn-dependent exopeptidases"/>
    <property type="match status" value="2"/>
</dbReference>
<reference evidence="5" key="1">
    <citation type="submission" date="2022-12" db="EMBL/GenBank/DDBJ databases">
        <title>Clostridium sp. nov., isolated from industrial wastewater.</title>
        <authorList>
            <person name="Jiayan W."/>
        </authorList>
    </citation>
    <scope>NUCLEOTIDE SEQUENCE</scope>
    <source>
        <strain evidence="5">ZC22-4</strain>
    </source>
</reference>
<organism evidence="5 6">
    <name type="scientific">Clostridium brassicae</name>
    <dbReference type="NCBI Taxonomy" id="2999072"/>
    <lineage>
        <taxon>Bacteria</taxon>
        <taxon>Bacillati</taxon>
        <taxon>Bacillota</taxon>
        <taxon>Clostridia</taxon>
        <taxon>Eubacteriales</taxon>
        <taxon>Clostridiaceae</taxon>
        <taxon>Clostridium</taxon>
    </lineage>
</organism>
<dbReference type="Pfam" id="PF13205">
    <property type="entry name" value="Big_5"/>
    <property type="match status" value="1"/>
</dbReference>
<dbReference type="Gene3D" id="2.60.40.1220">
    <property type="match status" value="1"/>
</dbReference>
<sequence>MKQCTKFLISIMAFLFLIGINIPPNVFAATSSNIMGKASVDVNKIWTIKFNNELDKSTIEGKDNVLVLDDKGAKVNTKIQYKDSKTLLISPIKNYDYGKKYTIIVKDTVKSKKGKGMKKAVQMDFTTKSNATQIKTIEDMSQILYKGEKYTLPSVVKAVMSNGTEQNVSIKWDNTYINTLKPGTYNYKGTVSGYDKKVNLKVVVSSSSGADLSRITKVCIDPASASNLKLLTGPTGVNDNDVNLKIALKLGKLLESKGIKVAYTRQKDSVSWNQSEDVEKRCKIANDSDSEVLISIRSNYYSSSTAEGIETYYLGKDTKSKDLAQQVQKNVISKTNAKDRTAQKIGENHIELLQDFNGVGILIYGGFISNPNEEKLLNSSQYQDKIAQGIADSINNSTNNKIVSIKDINANVNQGESYTLPTKVMAIDEKSNSVQADIVWEVSSIDTNNAGTYVIKGRVNNYSKLVTLTIVVSPKKVAKYKICIDSGHGGYDSGTIGYSGTKEKDIALQVSLKVGQLLQKNGIDVVYTRTSDNVPWPPIKGKELEMRCDISNKAKVNYFVSIHLNSVDGSPSTSGIETLYGSNRTDGIPLAKNIQKEMVAATGGRDRGIKKRNDVYVVKWPDAPPVLVELEFISNPQKEKLLKTSEYQQKCAEAIVRGIMKTLK</sequence>
<dbReference type="Gene3D" id="2.60.40.10">
    <property type="entry name" value="Immunoglobulins"/>
    <property type="match status" value="1"/>
</dbReference>
<evidence type="ECO:0000256" key="3">
    <source>
        <dbReference type="SAM" id="SignalP"/>
    </source>
</evidence>
<feature type="chain" id="PRO_5047019399" evidence="3">
    <location>
        <begin position="29"/>
        <end position="664"/>
    </location>
</feature>
<dbReference type="EC" id="3.5.1.28" evidence="5"/>
<feature type="domain" description="MurNAc-LAA" evidence="4">
    <location>
        <begin position="282"/>
        <end position="395"/>
    </location>
</feature>